<dbReference type="EMBL" id="DAEPXK010000008">
    <property type="protein sequence ID" value="HBH1541659.1"/>
    <property type="molecule type" value="Genomic_DNA"/>
</dbReference>
<evidence type="ECO:0000313" key="2">
    <source>
        <dbReference type="Proteomes" id="UP000878956"/>
    </source>
</evidence>
<accession>A0AAN5VJX5</accession>
<sequence length="60" mass="7167">MSDSLAGIDKVHELTIRYLDANYDLKGKTVEEYAYEYESLYHQIYHALREAHRTVRAQYK</sequence>
<reference evidence="1" key="2">
    <citation type="submission" date="2021-06" db="EMBL/GenBank/DDBJ databases">
        <authorList>
            <consortium name="NCBI Pathogen Detection Project"/>
        </authorList>
    </citation>
    <scope>NUCLEOTIDE SEQUENCE</scope>
    <source>
        <strain evidence="1">HN1000</strain>
    </source>
</reference>
<evidence type="ECO:0000313" key="1">
    <source>
        <dbReference type="EMBL" id="HBH1541659.1"/>
    </source>
</evidence>
<proteinExistence type="predicted"/>
<dbReference type="Proteomes" id="UP000878956">
    <property type="component" value="Unassembled WGS sequence"/>
</dbReference>
<dbReference type="RefSeq" id="WP_077709633.1">
    <property type="nucleotide sequence ID" value="NZ_FULL01000014.1"/>
</dbReference>
<comment type="caution">
    <text evidence="1">The sequence shown here is derived from an EMBL/GenBank/DDBJ whole genome shotgun (WGS) entry which is preliminary data.</text>
</comment>
<reference evidence="1" key="1">
    <citation type="journal article" date="2018" name="Genome Biol.">
        <title>SKESA: strategic k-mer extension for scrupulous assemblies.</title>
        <authorList>
            <person name="Souvorov A."/>
            <person name="Agarwala R."/>
            <person name="Lipman D.J."/>
        </authorList>
    </citation>
    <scope>NUCLEOTIDE SEQUENCE</scope>
    <source>
        <strain evidence="1">HN1000</strain>
    </source>
</reference>
<dbReference type="AlphaFoldDB" id="A0AAN5VJX5"/>
<organism evidence="1 2">
    <name type="scientific">Clostridioides difficile</name>
    <name type="common">Peptoclostridium difficile</name>
    <dbReference type="NCBI Taxonomy" id="1496"/>
    <lineage>
        <taxon>Bacteria</taxon>
        <taxon>Bacillati</taxon>
        <taxon>Bacillota</taxon>
        <taxon>Clostridia</taxon>
        <taxon>Peptostreptococcales</taxon>
        <taxon>Peptostreptococcaceae</taxon>
        <taxon>Clostridioides</taxon>
    </lineage>
</organism>
<gene>
    <name evidence="1" type="ORF">KRM00_001125</name>
</gene>
<name>A0AAN5VJX5_CLODI</name>
<protein>
    <submittedName>
        <fullName evidence="1">Uncharacterized protein</fullName>
    </submittedName>
</protein>